<dbReference type="PANTHER" id="PTHR43833:SF9">
    <property type="entry name" value="POTASSIUM CHANNEL PROTEIN YUGO-RELATED"/>
    <property type="match status" value="1"/>
</dbReference>
<dbReference type="GO" id="GO:0034220">
    <property type="term" value="P:monoatomic ion transmembrane transport"/>
    <property type="evidence" value="ECO:0007669"/>
    <property type="project" value="UniProtKB-KW"/>
</dbReference>
<feature type="transmembrane region" description="Helical" evidence="2">
    <location>
        <begin position="14"/>
        <end position="36"/>
    </location>
</feature>
<keyword evidence="5" id="KW-1185">Reference proteome</keyword>
<evidence type="ECO:0000256" key="2">
    <source>
        <dbReference type="SAM" id="Phobius"/>
    </source>
</evidence>
<dbReference type="Gene3D" id="3.40.50.720">
    <property type="entry name" value="NAD(P)-binding Rossmann-like Domain"/>
    <property type="match status" value="1"/>
</dbReference>
<dbReference type="Gene3D" id="1.10.287.70">
    <property type="match status" value="1"/>
</dbReference>
<comment type="subcellular location">
    <subcellularLocation>
        <location evidence="1">Cell membrane</location>
        <topology evidence="1">Multi-pass membrane protein</topology>
    </subcellularLocation>
</comment>
<protein>
    <submittedName>
        <fullName evidence="4">Voltage-gated potassium channel</fullName>
    </submittedName>
</protein>
<gene>
    <name evidence="4" type="ORF">JOC83_003511</name>
</gene>
<sequence>MLEKLLFRFFRRSILIRLLSIIIIIIIMFGITIHFIEPESFTTAFDGIWWVVVTISTVGYGDFVPKTILGKVVAILLILIGTGFITTYFVTLATVAVSKENAYMEGNLKFYNKNHLIIVGWNERAKLVIEEYKQAFHEEEIVLIDETLTTNPMVCDRVHFVKGSASHYNILELANVKQAQKILITADQHKGEEYSDMQAILTLVAVKGLNPSIYSMIEILTEQQMNNAEHVGANEIIKTNELISKMMYHEIFTRKTEGKKVES</sequence>
<evidence type="ECO:0000256" key="1">
    <source>
        <dbReference type="ARBA" id="ARBA00004651"/>
    </source>
</evidence>
<feature type="transmembrane region" description="Helical" evidence="2">
    <location>
        <begin position="48"/>
        <end position="65"/>
    </location>
</feature>
<dbReference type="InterPro" id="IPR003148">
    <property type="entry name" value="RCK_N"/>
</dbReference>
<dbReference type="InterPro" id="IPR050721">
    <property type="entry name" value="Trk_Ktr_HKT_K-transport"/>
</dbReference>
<keyword evidence="4" id="KW-0813">Transport</keyword>
<dbReference type="InterPro" id="IPR013099">
    <property type="entry name" value="K_chnl_dom"/>
</dbReference>
<proteinExistence type="predicted"/>
<evidence type="ECO:0000313" key="4">
    <source>
        <dbReference type="EMBL" id="MBM7704654.1"/>
    </source>
</evidence>
<dbReference type="EMBL" id="JAFBFC010000007">
    <property type="protein sequence ID" value="MBM7704654.1"/>
    <property type="molecule type" value="Genomic_DNA"/>
</dbReference>
<dbReference type="Pfam" id="PF02254">
    <property type="entry name" value="TrkA_N"/>
    <property type="match status" value="1"/>
</dbReference>
<dbReference type="SUPFAM" id="SSF51735">
    <property type="entry name" value="NAD(P)-binding Rossmann-fold domains"/>
    <property type="match status" value="1"/>
</dbReference>
<keyword evidence="2" id="KW-0812">Transmembrane</keyword>
<organism evidence="4 5">
    <name type="scientific">Priestia iocasae</name>
    <dbReference type="NCBI Taxonomy" id="2291674"/>
    <lineage>
        <taxon>Bacteria</taxon>
        <taxon>Bacillati</taxon>
        <taxon>Bacillota</taxon>
        <taxon>Bacilli</taxon>
        <taxon>Bacillales</taxon>
        <taxon>Bacillaceae</taxon>
        <taxon>Priestia</taxon>
    </lineage>
</organism>
<dbReference type="PANTHER" id="PTHR43833">
    <property type="entry name" value="POTASSIUM CHANNEL PROTEIN 2-RELATED-RELATED"/>
    <property type="match status" value="1"/>
</dbReference>
<dbReference type="Pfam" id="PF07885">
    <property type="entry name" value="Ion_trans_2"/>
    <property type="match status" value="1"/>
</dbReference>
<reference evidence="4 5" key="1">
    <citation type="submission" date="2021-01" db="EMBL/GenBank/DDBJ databases">
        <title>Genomic Encyclopedia of Type Strains, Phase IV (KMG-IV): sequencing the most valuable type-strain genomes for metagenomic binning, comparative biology and taxonomic classification.</title>
        <authorList>
            <person name="Goeker M."/>
        </authorList>
    </citation>
    <scope>NUCLEOTIDE SEQUENCE [LARGE SCALE GENOMIC DNA]</scope>
    <source>
        <strain evidence="4 5">DSM 104297</strain>
    </source>
</reference>
<name>A0ABS2QYT4_9BACI</name>
<evidence type="ECO:0000313" key="5">
    <source>
        <dbReference type="Proteomes" id="UP000809829"/>
    </source>
</evidence>
<keyword evidence="4" id="KW-0407">Ion channel</keyword>
<dbReference type="SUPFAM" id="SSF81324">
    <property type="entry name" value="Voltage-gated potassium channels"/>
    <property type="match status" value="1"/>
</dbReference>
<dbReference type="InterPro" id="IPR036291">
    <property type="entry name" value="NAD(P)-bd_dom_sf"/>
</dbReference>
<keyword evidence="2" id="KW-0472">Membrane</keyword>
<dbReference type="Proteomes" id="UP000809829">
    <property type="component" value="Unassembled WGS sequence"/>
</dbReference>
<dbReference type="PROSITE" id="PS51201">
    <property type="entry name" value="RCK_N"/>
    <property type="match status" value="1"/>
</dbReference>
<dbReference type="RefSeq" id="WP_205188649.1">
    <property type="nucleotide sequence ID" value="NZ_JAFBFC010000007.1"/>
</dbReference>
<feature type="transmembrane region" description="Helical" evidence="2">
    <location>
        <begin position="72"/>
        <end position="97"/>
    </location>
</feature>
<evidence type="ECO:0000259" key="3">
    <source>
        <dbReference type="PROSITE" id="PS51201"/>
    </source>
</evidence>
<accession>A0ABS2QYT4</accession>
<keyword evidence="2" id="KW-1133">Transmembrane helix</keyword>
<feature type="domain" description="RCK N-terminal" evidence="3">
    <location>
        <begin position="113"/>
        <end position="238"/>
    </location>
</feature>
<keyword evidence="4" id="KW-0406">Ion transport</keyword>
<comment type="caution">
    <text evidence="4">The sequence shown here is derived from an EMBL/GenBank/DDBJ whole genome shotgun (WGS) entry which is preliminary data.</text>
</comment>